<feature type="binding site" evidence="7 8">
    <location>
        <position position="192"/>
    </location>
    <ligand>
        <name>substrate</name>
    </ligand>
</feature>
<keyword evidence="14" id="KW-1185">Reference proteome</keyword>
<evidence type="ECO:0000256" key="6">
    <source>
        <dbReference type="ARBA" id="ARBA00023027"/>
    </source>
</evidence>
<evidence type="ECO:0000256" key="9">
    <source>
        <dbReference type="PIRSR" id="PIRSR001109-2"/>
    </source>
</evidence>
<dbReference type="Pfam" id="PF05221">
    <property type="entry name" value="AdoHcyase"/>
    <property type="match status" value="2"/>
</dbReference>
<evidence type="ECO:0000256" key="10">
    <source>
        <dbReference type="RuleBase" id="RU000548"/>
    </source>
</evidence>
<dbReference type="RefSeq" id="WP_072783016.1">
    <property type="nucleotide sequence ID" value="NZ_CP045292.1"/>
</dbReference>
<feature type="binding site" evidence="7">
    <location>
        <position position="197"/>
    </location>
    <ligand>
        <name>NAD(+)</name>
        <dbReference type="ChEBI" id="CHEBI:57540"/>
    </ligand>
</feature>
<evidence type="ECO:0000256" key="3">
    <source>
        <dbReference type="ARBA" id="ARBA00022490"/>
    </source>
</evidence>
<dbReference type="PROSITE" id="PS00739">
    <property type="entry name" value="ADOHCYASE_2"/>
    <property type="match status" value="1"/>
</dbReference>
<feature type="binding site" evidence="7 8">
    <location>
        <position position="196"/>
    </location>
    <ligand>
        <name>substrate</name>
    </ligand>
</feature>
<comment type="similarity">
    <text evidence="1 7 11">Belongs to the adenosylhomocysteinase family.</text>
</comment>
<feature type="binding site" evidence="7 9">
    <location>
        <begin position="305"/>
        <end position="307"/>
    </location>
    <ligand>
        <name>NAD(+)</name>
        <dbReference type="ChEBI" id="CHEBI:57540"/>
    </ligand>
</feature>
<dbReference type="PROSITE" id="PS00738">
    <property type="entry name" value="ADOHCYASE_1"/>
    <property type="match status" value="1"/>
</dbReference>
<comment type="subunit">
    <text evidence="2">Homotetramer.</text>
</comment>
<dbReference type="Proteomes" id="UP000184232">
    <property type="component" value="Unassembled WGS sequence"/>
</dbReference>
<comment type="subcellular location">
    <subcellularLocation>
        <location evidence="7">Cytoplasm</location>
    </subcellularLocation>
</comment>
<keyword evidence="4 7" id="KW-0554">One-carbon metabolism</keyword>
<evidence type="ECO:0000256" key="8">
    <source>
        <dbReference type="PIRSR" id="PIRSR001109-1"/>
    </source>
</evidence>
<reference evidence="13 14" key="1">
    <citation type="submission" date="2016-11" db="EMBL/GenBank/DDBJ databases">
        <authorList>
            <person name="Jaros S."/>
            <person name="Januszkiewicz K."/>
            <person name="Wedrychowicz H."/>
        </authorList>
    </citation>
    <scope>NUCLEOTIDE SEQUENCE [LARGE SCALE GENOMIC DNA]</scope>
    <source>
        <strain evidence="13 14">DSM 22807</strain>
    </source>
</reference>
<dbReference type="GO" id="GO:0033353">
    <property type="term" value="P:S-adenosylmethionine cycle"/>
    <property type="evidence" value="ECO:0007669"/>
    <property type="project" value="TreeGrafter"/>
</dbReference>
<dbReference type="InterPro" id="IPR042172">
    <property type="entry name" value="Adenosylhomocyst_ase-like_sf"/>
</dbReference>
<dbReference type="Gene3D" id="3.40.50.1480">
    <property type="entry name" value="Adenosylhomocysteinase-like"/>
    <property type="match status" value="3"/>
</dbReference>
<feature type="binding site" evidence="7">
    <location>
        <begin position="226"/>
        <end position="231"/>
    </location>
    <ligand>
        <name>NAD(+)</name>
        <dbReference type="ChEBI" id="CHEBI:57540"/>
    </ligand>
</feature>
<dbReference type="PANTHER" id="PTHR23420:SF0">
    <property type="entry name" value="ADENOSYLHOMOCYSTEINASE"/>
    <property type="match status" value="1"/>
</dbReference>
<feature type="binding site" evidence="7 9">
    <location>
        <begin position="163"/>
        <end position="165"/>
    </location>
    <ligand>
        <name>NAD(+)</name>
        <dbReference type="ChEBI" id="CHEBI:57540"/>
    </ligand>
</feature>
<dbReference type="Pfam" id="PF00670">
    <property type="entry name" value="AdoHcyase_NAD"/>
    <property type="match status" value="1"/>
</dbReference>
<dbReference type="GO" id="GO:0004013">
    <property type="term" value="F:adenosylhomocysteinase activity"/>
    <property type="evidence" value="ECO:0007669"/>
    <property type="project" value="UniProtKB-UniRule"/>
</dbReference>
<keyword evidence="5 7" id="KW-0378">Hydrolase</keyword>
<feature type="binding site" evidence="7 8">
    <location>
        <position position="162"/>
    </location>
    <ligand>
        <name>substrate</name>
    </ligand>
</feature>
<feature type="binding site" evidence="9">
    <location>
        <begin position="228"/>
        <end position="233"/>
    </location>
    <ligand>
        <name>NAD(+)</name>
        <dbReference type="ChEBI" id="CHEBI:57540"/>
    </ligand>
</feature>
<dbReference type="OrthoDB" id="9802717at2"/>
<dbReference type="InterPro" id="IPR015878">
    <property type="entry name" value="Ado_hCys_hydrolase_NAD-bd"/>
</dbReference>
<keyword evidence="6 7" id="KW-0520">NAD</keyword>
<dbReference type="PANTHER" id="PTHR23420">
    <property type="entry name" value="ADENOSYLHOMOCYSTEINASE"/>
    <property type="match status" value="1"/>
</dbReference>
<name>A0A1M6FJE2_9FLAO</name>
<dbReference type="HAMAP" id="MF_00563">
    <property type="entry name" value="AdoHcyase"/>
    <property type="match status" value="1"/>
</dbReference>
<evidence type="ECO:0000256" key="2">
    <source>
        <dbReference type="ARBA" id="ARBA00011881"/>
    </source>
</evidence>
<evidence type="ECO:0000313" key="14">
    <source>
        <dbReference type="Proteomes" id="UP000184232"/>
    </source>
</evidence>
<dbReference type="EC" id="3.13.2.1" evidence="7"/>
<feature type="binding site" evidence="9">
    <location>
        <position position="359"/>
    </location>
    <ligand>
        <name>NAD(+)</name>
        <dbReference type="ChEBI" id="CHEBI:57540"/>
    </ligand>
</feature>
<dbReference type="GO" id="GO:0005829">
    <property type="term" value="C:cytosol"/>
    <property type="evidence" value="ECO:0007669"/>
    <property type="project" value="TreeGrafter"/>
</dbReference>
<dbReference type="FunFam" id="3.40.50.1480:FF:000007">
    <property type="entry name" value="Adenosylhomocysteinase"/>
    <property type="match status" value="1"/>
</dbReference>
<comment type="catalytic activity">
    <reaction evidence="7 10">
        <text>S-adenosyl-L-homocysteine + H2O = L-homocysteine + adenosine</text>
        <dbReference type="Rhea" id="RHEA:21708"/>
        <dbReference type="ChEBI" id="CHEBI:15377"/>
        <dbReference type="ChEBI" id="CHEBI:16335"/>
        <dbReference type="ChEBI" id="CHEBI:57856"/>
        <dbReference type="ChEBI" id="CHEBI:58199"/>
        <dbReference type="EC" id="3.13.2.1"/>
    </reaction>
</comment>
<feature type="domain" description="S-adenosyl-L-homocysteine hydrolase NAD binding" evidence="12">
    <location>
        <begin position="197"/>
        <end position="358"/>
    </location>
</feature>
<dbReference type="GO" id="GO:0071269">
    <property type="term" value="P:L-homocysteine biosynthetic process"/>
    <property type="evidence" value="ECO:0007669"/>
    <property type="project" value="UniProtKB-UniRule"/>
</dbReference>
<organism evidence="13 14">
    <name type="scientific">Flavobacterium haoranii</name>
    <dbReference type="NCBI Taxonomy" id="683124"/>
    <lineage>
        <taxon>Bacteria</taxon>
        <taxon>Pseudomonadati</taxon>
        <taxon>Bacteroidota</taxon>
        <taxon>Flavobacteriia</taxon>
        <taxon>Flavobacteriales</taxon>
        <taxon>Flavobacteriaceae</taxon>
        <taxon>Flavobacterium</taxon>
    </lineage>
</organism>
<evidence type="ECO:0000259" key="12">
    <source>
        <dbReference type="SMART" id="SM00997"/>
    </source>
</evidence>
<dbReference type="CDD" id="cd00401">
    <property type="entry name" value="SAHH"/>
    <property type="match status" value="1"/>
</dbReference>
<evidence type="ECO:0000256" key="1">
    <source>
        <dbReference type="ARBA" id="ARBA00007122"/>
    </source>
</evidence>
<gene>
    <name evidence="7" type="primary">ahcY</name>
    <name evidence="13" type="ORF">SAMN05444337_1247</name>
</gene>
<dbReference type="SMART" id="SM00997">
    <property type="entry name" value="AdoHcyase_NAD"/>
    <property type="match status" value="1"/>
</dbReference>
<dbReference type="SUPFAM" id="SSF51735">
    <property type="entry name" value="NAD(P)-binding Rossmann-fold domains"/>
    <property type="match status" value="1"/>
</dbReference>
<accession>A0A1M6FJE2</accession>
<evidence type="ECO:0000256" key="7">
    <source>
        <dbReference type="HAMAP-Rule" id="MF_00563"/>
    </source>
</evidence>
<evidence type="ECO:0000313" key="13">
    <source>
        <dbReference type="EMBL" id="SHI97756.1"/>
    </source>
</evidence>
<comment type="pathway">
    <text evidence="7 10">Amino-acid biosynthesis; L-homocysteine biosynthesis; L-homocysteine from S-adenosyl-L-homocysteine: step 1/1.</text>
</comment>
<feature type="binding site" evidence="7 9">
    <location>
        <position position="352"/>
    </location>
    <ligand>
        <name>NAD(+)</name>
        <dbReference type="ChEBI" id="CHEBI:57540"/>
    </ligand>
</feature>
<dbReference type="InterPro" id="IPR036291">
    <property type="entry name" value="NAD(P)-bd_dom_sf"/>
</dbReference>
<feature type="binding site" evidence="7 9">
    <location>
        <position position="249"/>
    </location>
    <ligand>
        <name>NAD(+)</name>
        <dbReference type="ChEBI" id="CHEBI:57540"/>
    </ligand>
</feature>
<dbReference type="FunFam" id="3.40.50.720:FF:000004">
    <property type="entry name" value="Adenosylhomocysteinase"/>
    <property type="match status" value="1"/>
</dbReference>
<dbReference type="AlphaFoldDB" id="A0A1M6FJE2"/>
<keyword evidence="3 7" id="KW-0963">Cytoplasm</keyword>
<dbReference type="STRING" id="683124.SAMN05444337_1247"/>
<dbReference type="UniPathway" id="UPA00314">
    <property type="reaction ID" value="UER00076"/>
</dbReference>
<comment type="cofactor">
    <cofactor evidence="7 9 10">
        <name>NAD(+)</name>
        <dbReference type="ChEBI" id="CHEBI:57540"/>
    </cofactor>
    <text evidence="7 9 10">Binds 1 NAD(+) per subunit.</text>
</comment>
<dbReference type="Gene3D" id="3.40.50.720">
    <property type="entry name" value="NAD(P)-binding Rossmann-like Domain"/>
    <property type="match status" value="1"/>
</dbReference>
<dbReference type="InterPro" id="IPR000043">
    <property type="entry name" value="Adenosylhomocysteinase-like"/>
</dbReference>
<dbReference type="EMBL" id="FQZH01000001">
    <property type="protein sequence ID" value="SHI97756.1"/>
    <property type="molecule type" value="Genomic_DNA"/>
</dbReference>
<dbReference type="InterPro" id="IPR020082">
    <property type="entry name" value="S-Ado-L-homoCys_hydrolase_CS"/>
</dbReference>
<feature type="binding site" evidence="7 8">
    <location>
        <position position="61"/>
    </location>
    <ligand>
        <name>substrate</name>
    </ligand>
</feature>
<dbReference type="GO" id="GO:0006730">
    <property type="term" value="P:one-carbon metabolic process"/>
    <property type="evidence" value="ECO:0007669"/>
    <property type="project" value="UniProtKB-UniRule"/>
</dbReference>
<dbReference type="PIRSF" id="PIRSF001109">
    <property type="entry name" value="Ad_hcy_hydrolase"/>
    <property type="match status" value="1"/>
</dbReference>
<proteinExistence type="inferred from homology"/>
<dbReference type="SMART" id="SM00996">
    <property type="entry name" value="AdoHcyase"/>
    <property type="match status" value="1"/>
</dbReference>
<comment type="function">
    <text evidence="7">May play a key role in the regulation of the intracellular concentration of adenosylhomocysteine.</text>
</comment>
<protein>
    <recommendedName>
        <fullName evidence="7">Adenosylhomocysteinase</fullName>
        <ecNumber evidence="7">3.13.2.1</ecNumber>
    </recommendedName>
    <alternativeName>
        <fullName evidence="7">S-adenosyl-L-homocysteine hydrolase</fullName>
        <shortName evidence="7">AdoHcyase</shortName>
    </alternativeName>
</protein>
<sequence>MSTKTIPYVPYKVKDISLAAWGRKEIELAEAEMPGLMALRAEYAESQPLKGARIAGCLHMTIQTAVLIETLVALGADVTWSSCNIFSTQDHAAAAIAAAGIPVYAWKGMNEEEFDWCIEQTLFFGEDRQPLNMILDDGGDLTNMVFDRYPELIKGIKGLSEETTTGVHRLYERMENGTLHIPAINVNDSVTKSKFDNKYGCKESAVDAIRRATDVMLAGKRVVVCGYGDVGKGTAASFRGAGSIVTVTEIDPICALQAAMDGFEVKKLDTVVGNADIVITTTGNKDIVVGRHFEAMKDKTIVCNIGHFDNEIDMAWLNKNYGSTKDEIKPQVDRYNINGKDIIILAEGRLVNLGCATGHPSFVMSNSFTNQTLAQIELWTNTDAYENKVYMLPKHLDEKVARLHLAKIGVELETLSPDQAKYIGVTVEGPFKPEYYRY</sequence>
<dbReference type="NCBIfam" id="NF004005">
    <property type="entry name" value="PRK05476.2-3"/>
    <property type="match status" value="1"/>
</dbReference>
<dbReference type="NCBIfam" id="TIGR00936">
    <property type="entry name" value="ahcY"/>
    <property type="match status" value="1"/>
</dbReference>
<dbReference type="SUPFAM" id="SSF52283">
    <property type="entry name" value="Formate/glycerate dehydrogenase catalytic domain-like"/>
    <property type="match status" value="1"/>
</dbReference>
<feature type="binding site" evidence="7 8">
    <location>
        <position position="137"/>
    </location>
    <ligand>
        <name>substrate</name>
    </ligand>
</feature>
<evidence type="ECO:0000256" key="4">
    <source>
        <dbReference type="ARBA" id="ARBA00022563"/>
    </source>
</evidence>
<dbReference type="FunFam" id="3.40.50.1480:FF:000004">
    <property type="entry name" value="Adenosylhomocysteinase"/>
    <property type="match status" value="1"/>
</dbReference>
<feature type="binding site" evidence="7">
    <location>
        <position position="284"/>
    </location>
    <ligand>
        <name>NAD(+)</name>
        <dbReference type="ChEBI" id="CHEBI:57540"/>
    </ligand>
</feature>
<evidence type="ECO:0000256" key="11">
    <source>
        <dbReference type="RuleBase" id="RU004166"/>
    </source>
</evidence>
<evidence type="ECO:0000256" key="5">
    <source>
        <dbReference type="ARBA" id="ARBA00022801"/>
    </source>
</evidence>